<organism evidence="1 2">
    <name type="scientific">Trichodelitschia bisporula</name>
    <dbReference type="NCBI Taxonomy" id="703511"/>
    <lineage>
        <taxon>Eukaryota</taxon>
        <taxon>Fungi</taxon>
        <taxon>Dikarya</taxon>
        <taxon>Ascomycota</taxon>
        <taxon>Pezizomycotina</taxon>
        <taxon>Dothideomycetes</taxon>
        <taxon>Dothideomycetes incertae sedis</taxon>
        <taxon>Phaeotrichales</taxon>
        <taxon>Phaeotrichaceae</taxon>
        <taxon>Trichodelitschia</taxon>
    </lineage>
</organism>
<accession>A0A6G1HVP8</accession>
<proteinExistence type="predicted"/>
<keyword evidence="2" id="KW-1185">Reference proteome</keyword>
<protein>
    <submittedName>
        <fullName evidence="1">Uncharacterized protein</fullName>
    </submittedName>
</protein>
<name>A0A6G1HVP8_9PEZI</name>
<evidence type="ECO:0000313" key="2">
    <source>
        <dbReference type="Proteomes" id="UP000799640"/>
    </source>
</evidence>
<gene>
    <name evidence="1" type="ORF">EJ06DRAFT_530834</name>
</gene>
<dbReference type="EMBL" id="ML996696">
    <property type="protein sequence ID" value="KAF2400082.1"/>
    <property type="molecule type" value="Genomic_DNA"/>
</dbReference>
<dbReference type="AlphaFoldDB" id="A0A6G1HVP8"/>
<dbReference type="Proteomes" id="UP000799640">
    <property type="component" value="Unassembled WGS sequence"/>
</dbReference>
<evidence type="ECO:0000313" key="1">
    <source>
        <dbReference type="EMBL" id="KAF2400082.1"/>
    </source>
</evidence>
<reference evidence="1" key="1">
    <citation type="journal article" date="2020" name="Stud. Mycol.">
        <title>101 Dothideomycetes genomes: a test case for predicting lifestyles and emergence of pathogens.</title>
        <authorList>
            <person name="Haridas S."/>
            <person name="Albert R."/>
            <person name="Binder M."/>
            <person name="Bloem J."/>
            <person name="Labutti K."/>
            <person name="Salamov A."/>
            <person name="Andreopoulos B."/>
            <person name="Baker S."/>
            <person name="Barry K."/>
            <person name="Bills G."/>
            <person name="Bluhm B."/>
            <person name="Cannon C."/>
            <person name="Castanera R."/>
            <person name="Culley D."/>
            <person name="Daum C."/>
            <person name="Ezra D."/>
            <person name="Gonzalez J."/>
            <person name="Henrissat B."/>
            <person name="Kuo A."/>
            <person name="Liang C."/>
            <person name="Lipzen A."/>
            <person name="Lutzoni F."/>
            <person name="Magnuson J."/>
            <person name="Mondo S."/>
            <person name="Nolan M."/>
            <person name="Ohm R."/>
            <person name="Pangilinan J."/>
            <person name="Park H.-J."/>
            <person name="Ramirez L."/>
            <person name="Alfaro M."/>
            <person name="Sun H."/>
            <person name="Tritt A."/>
            <person name="Yoshinaga Y."/>
            <person name="Zwiers L.-H."/>
            <person name="Turgeon B."/>
            <person name="Goodwin S."/>
            <person name="Spatafora J."/>
            <person name="Crous P."/>
            <person name="Grigoriev I."/>
        </authorList>
    </citation>
    <scope>NUCLEOTIDE SEQUENCE</scope>
    <source>
        <strain evidence="1">CBS 262.69</strain>
    </source>
</reference>
<sequence>MSWAGELEGINYPQGGLGYGMLETRACPRGSKGRMTAVSTASALFLLHTWTSIGVTRILKRHLAVLAIACKYAPCPEQVRPPLNPVLHLRPHHDKMQ</sequence>